<protein>
    <recommendedName>
        <fullName evidence="1">AD domain-containing protein</fullName>
    </recommendedName>
</protein>
<dbReference type="PROSITE" id="PS52001">
    <property type="entry name" value="AD"/>
    <property type="match status" value="1"/>
</dbReference>
<reference evidence="2" key="1">
    <citation type="submission" date="2023-07" db="EMBL/GenBank/DDBJ databases">
        <title>draft genome sequence of fig (Ficus carica).</title>
        <authorList>
            <person name="Takahashi T."/>
            <person name="Nishimura K."/>
        </authorList>
    </citation>
    <scope>NUCLEOTIDE SEQUENCE</scope>
</reference>
<dbReference type="Proteomes" id="UP001187192">
    <property type="component" value="Unassembled WGS sequence"/>
</dbReference>
<name>A0AA88AKI9_FICCA</name>
<evidence type="ECO:0000259" key="1">
    <source>
        <dbReference type="PROSITE" id="PS52001"/>
    </source>
</evidence>
<comment type="caution">
    <text evidence="2">The sequence shown here is derived from an EMBL/GenBank/DDBJ whole genome shotgun (WGS) entry which is preliminary data.</text>
</comment>
<gene>
    <name evidence="2" type="ORF">TIFTF001_010893</name>
</gene>
<feature type="domain" description="AD" evidence="1">
    <location>
        <begin position="1"/>
        <end position="38"/>
    </location>
</feature>
<dbReference type="AlphaFoldDB" id="A0AA88AKI9"/>
<keyword evidence="3" id="KW-1185">Reference proteome</keyword>
<dbReference type="EMBL" id="BTGU01000013">
    <property type="protein sequence ID" value="GMN41676.1"/>
    <property type="molecule type" value="Genomic_DNA"/>
</dbReference>
<dbReference type="InterPro" id="IPR047574">
    <property type="entry name" value="AD"/>
</dbReference>
<organism evidence="2 3">
    <name type="scientific">Ficus carica</name>
    <name type="common">Common fig</name>
    <dbReference type="NCBI Taxonomy" id="3494"/>
    <lineage>
        <taxon>Eukaryota</taxon>
        <taxon>Viridiplantae</taxon>
        <taxon>Streptophyta</taxon>
        <taxon>Embryophyta</taxon>
        <taxon>Tracheophyta</taxon>
        <taxon>Spermatophyta</taxon>
        <taxon>Magnoliopsida</taxon>
        <taxon>eudicotyledons</taxon>
        <taxon>Gunneridae</taxon>
        <taxon>Pentapetalae</taxon>
        <taxon>rosids</taxon>
        <taxon>fabids</taxon>
        <taxon>Rosales</taxon>
        <taxon>Moraceae</taxon>
        <taxon>Ficeae</taxon>
        <taxon>Ficus</taxon>
    </lineage>
</organism>
<evidence type="ECO:0000313" key="3">
    <source>
        <dbReference type="Proteomes" id="UP001187192"/>
    </source>
</evidence>
<accession>A0AA88AKI9</accession>
<proteinExistence type="predicted"/>
<sequence length="75" mass="8526">MNEVRVGSPYLPESVRGGTPAANDRVKKVIEFERKRLQARGSEPDLVEEEDTHHQGHLVLNAATAVRLTRWFVLF</sequence>
<evidence type="ECO:0000313" key="2">
    <source>
        <dbReference type="EMBL" id="GMN41676.1"/>
    </source>
</evidence>